<feature type="chain" id="PRO_5045620607" evidence="1">
    <location>
        <begin position="19"/>
        <end position="383"/>
    </location>
</feature>
<gene>
    <name evidence="3" type="ORF">DAY19_09940</name>
</gene>
<accession>A0ABY0IGA8</accession>
<organism evidence="3 4">
    <name type="scientific">Halobacteriovorax vibrionivorans</name>
    <dbReference type="NCBI Taxonomy" id="2152716"/>
    <lineage>
        <taxon>Bacteria</taxon>
        <taxon>Pseudomonadati</taxon>
        <taxon>Bdellovibrionota</taxon>
        <taxon>Bacteriovoracia</taxon>
        <taxon>Bacteriovoracales</taxon>
        <taxon>Halobacteriovoraceae</taxon>
        <taxon>Halobacteriovorax</taxon>
    </lineage>
</organism>
<feature type="signal peptide" evidence="1">
    <location>
        <begin position="1"/>
        <end position="18"/>
    </location>
</feature>
<dbReference type="RefSeq" id="WP_115361950.1">
    <property type="nucleotide sequence ID" value="NZ_QDKL01000002.1"/>
</dbReference>
<dbReference type="InterPro" id="IPR013486">
    <property type="entry name" value="SpoIID/LytB"/>
</dbReference>
<dbReference type="Proteomes" id="UP000443582">
    <property type="component" value="Unassembled WGS sequence"/>
</dbReference>
<comment type="caution">
    <text evidence="3">The sequence shown here is derived from an EMBL/GenBank/DDBJ whole genome shotgun (WGS) entry which is preliminary data.</text>
</comment>
<dbReference type="InterPro" id="IPR051922">
    <property type="entry name" value="Bact_Sporulation_Assoc"/>
</dbReference>
<keyword evidence="4" id="KW-1185">Reference proteome</keyword>
<evidence type="ECO:0000256" key="1">
    <source>
        <dbReference type="SAM" id="SignalP"/>
    </source>
</evidence>
<dbReference type="PANTHER" id="PTHR30032">
    <property type="entry name" value="N-ACETYLMURAMOYL-L-ALANINE AMIDASE-RELATED"/>
    <property type="match status" value="1"/>
</dbReference>
<evidence type="ECO:0000313" key="4">
    <source>
        <dbReference type="Proteomes" id="UP000443582"/>
    </source>
</evidence>
<dbReference type="NCBIfam" id="TIGR02669">
    <property type="entry name" value="SpoIID_LytB"/>
    <property type="match status" value="1"/>
</dbReference>
<dbReference type="InterPro" id="IPR013693">
    <property type="entry name" value="SpoIID/LytB_N"/>
</dbReference>
<feature type="domain" description="Sporulation stage II protein D amidase enhancer LytB N-terminal" evidence="2">
    <location>
        <begin position="117"/>
        <end position="208"/>
    </location>
</feature>
<evidence type="ECO:0000313" key="3">
    <source>
        <dbReference type="EMBL" id="RZF21996.1"/>
    </source>
</evidence>
<dbReference type="PANTHER" id="PTHR30032:SF4">
    <property type="entry name" value="AMIDASE ENHANCER"/>
    <property type="match status" value="1"/>
</dbReference>
<protein>
    <submittedName>
        <fullName evidence="3">SpoIID/LytB domain-containing protein</fullName>
    </submittedName>
</protein>
<dbReference type="EMBL" id="QDKL01000002">
    <property type="protein sequence ID" value="RZF21996.1"/>
    <property type="molecule type" value="Genomic_DNA"/>
</dbReference>
<dbReference type="Pfam" id="PF08486">
    <property type="entry name" value="SpoIID"/>
    <property type="match status" value="1"/>
</dbReference>
<sequence length="383" mass="43262">MRSLFLLFILLFTFNSFARISPLQNFKSGHTIKVRVAKNLNKVFLEGVGITREVIATNKSKSFKGFKKIKINCGNLKHARSIRPQYLASLTSKTGLIGFEKKQFMGQMHIVTSEDGKSCDVVNEMELDDYIATLLAKEMNASWPVEALKAQAVAARTYAIHHMMSSGLQNDTLYDLENSEKHQVNGTFNDVTASTIEAARKTAGMVLTNKQGNLVPAFFHASCGGNTLQPDDVWTNEVHGYSTVKCAYCQRKKNWDSKITQIRFKKMIEWGMRKGYVKKQKLHKKLSIYPDKKNAKAIYVRNGKNKIKIKKSLFRRYFGRVDFPSNYFYLVDLGREGLQFVGKGNGHGVGLCQVGALGLAQKGKGHKEILAHYFPKLNILKLY</sequence>
<name>A0ABY0IGA8_9BACT</name>
<evidence type="ECO:0000259" key="2">
    <source>
        <dbReference type="Pfam" id="PF08486"/>
    </source>
</evidence>
<reference evidence="4" key="1">
    <citation type="journal article" date="2019" name="Int. J. Syst. Evol. Microbiol.">
        <title>Halobacteriovorax valvorus sp. nov., a novel prokaryotic predator isolated from coastal seawater of China.</title>
        <authorList>
            <person name="Chen M.-X."/>
        </authorList>
    </citation>
    <scope>NUCLEOTIDE SEQUENCE [LARGE SCALE GENOMIC DNA]</scope>
    <source>
        <strain evidence="4">BL9</strain>
    </source>
</reference>
<proteinExistence type="predicted"/>
<keyword evidence="1" id="KW-0732">Signal</keyword>